<evidence type="ECO:0000256" key="1">
    <source>
        <dbReference type="SAM" id="Phobius"/>
    </source>
</evidence>
<keyword evidence="1" id="KW-1133">Transmembrane helix</keyword>
<feature type="transmembrane region" description="Helical" evidence="1">
    <location>
        <begin position="6"/>
        <end position="26"/>
    </location>
</feature>
<keyword evidence="3" id="KW-1185">Reference proteome</keyword>
<protein>
    <submittedName>
        <fullName evidence="2">Uncharacterized protein</fullName>
    </submittedName>
</protein>
<name>A0ABD5V0H4_9EURY</name>
<keyword evidence="1" id="KW-0812">Transmembrane</keyword>
<gene>
    <name evidence="2" type="ORF">ACFQGH_06660</name>
</gene>
<accession>A0ABD5V0H4</accession>
<organism evidence="2 3">
    <name type="scientific">Halalkalicoccus tibetensis</name>
    <dbReference type="NCBI Taxonomy" id="175632"/>
    <lineage>
        <taxon>Archaea</taxon>
        <taxon>Methanobacteriati</taxon>
        <taxon>Methanobacteriota</taxon>
        <taxon>Stenosarchaea group</taxon>
        <taxon>Halobacteria</taxon>
        <taxon>Halobacteriales</taxon>
        <taxon>Halococcaceae</taxon>
        <taxon>Halalkalicoccus</taxon>
    </lineage>
</organism>
<evidence type="ECO:0000313" key="3">
    <source>
        <dbReference type="Proteomes" id="UP001596312"/>
    </source>
</evidence>
<feature type="transmembrane region" description="Helical" evidence="1">
    <location>
        <begin position="69"/>
        <end position="89"/>
    </location>
</feature>
<dbReference type="RefSeq" id="WP_340603395.1">
    <property type="nucleotide sequence ID" value="NZ_JBBMXV010000002.1"/>
</dbReference>
<dbReference type="EMBL" id="JBHSXQ010000002">
    <property type="protein sequence ID" value="MFC6904880.1"/>
    <property type="molecule type" value="Genomic_DNA"/>
</dbReference>
<feature type="transmembrane region" description="Helical" evidence="1">
    <location>
        <begin position="38"/>
        <end position="57"/>
    </location>
</feature>
<dbReference type="Pfam" id="PF25957">
    <property type="entry name" value="DUF7994"/>
    <property type="match status" value="1"/>
</dbReference>
<proteinExistence type="predicted"/>
<evidence type="ECO:0000313" key="2">
    <source>
        <dbReference type="EMBL" id="MFC6904880.1"/>
    </source>
</evidence>
<reference evidence="2 3" key="1">
    <citation type="journal article" date="2019" name="Int. J. Syst. Evol. Microbiol.">
        <title>The Global Catalogue of Microorganisms (GCM) 10K type strain sequencing project: providing services to taxonomists for standard genome sequencing and annotation.</title>
        <authorList>
            <consortium name="The Broad Institute Genomics Platform"/>
            <consortium name="The Broad Institute Genome Sequencing Center for Infectious Disease"/>
            <person name="Wu L."/>
            <person name="Ma J."/>
        </authorList>
    </citation>
    <scope>NUCLEOTIDE SEQUENCE [LARGE SCALE GENOMIC DNA]</scope>
    <source>
        <strain evidence="2 3">CGMCC 1.3240</strain>
    </source>
</reference>
<dbReference type="Proteomes" id="UP001596312">
    <property type="component" value="Unassembled WGS sequence"/>
</dbReference>
<keyword evidence="1" id="KW-0472">Membrane</keyword>
<sequence>MPTDPVSAIVLACYVFAALSWLVGSVRDRISLGVTTTSWSDGIALGTGVFTLGWVVNELSSIIDGSDDPVTLSTVVMPLTALFFAWFAYECWVNGLYLDENVFATE</sequence>
<comment type="caution">
    <text evidence="2">The sequence shown here is derived from an EMBL/GenBank/DDBJ whole genome shotgun (WGS) entry which is preliminary data.</text>
</comment>
<dbReference type="AlphaFoldDB" id="A0ABD5V0H4"/>
<dbReference type="InterPro" id="IPR058307">
    <property type="entry name" value="DUF7994"/>
</dbReference>